<evidence type="ECO:0000259" key="1">
    <source>
        <dbReference type="Pfam" id="PF15919"/>
    </source>
</evidence>
<comment type="caution">
    <text evidence="2">The sequence shown here is derived from an EMBL/GenBank/DDBJ whole genome shotgun (WGS) entry which is preliminary data.</text>
</comment>
<sequence>MPTERRFTIHLLPEPEGGFTVRVPALPPVVTYGETYEEALANAREAIEAVLDVYREDGIEIPPDIETRIDTLTIAA</sequence>
<dbReference type="SUPFAM" id="SSF143100">
    <property type="entry name" value="TTHA1013/TTHA0281-like"/>
    <property type="match status" value="1"/>
</dbReference>
<organism evidence="2 3">
    <name type="scientific">Kumtagia ephedrae</name>
    <dbReference type="NCBI Taxonomy" id="2116701"/>
    <lineage>
        <taxon>Bacteria</taxon>
        <taxon>Pseudomonadati</taxon>
        <taxon>Pseudomonadota</taxon>
        <taxon>Alphaproteobacteria</taxon>
        <taxon>Hyphomicrobiales</taxon>
        <taxon>Phyllobacteriaceae</taxon>
        <taxon>Kumtagia</taxon>
    </lineage>
</organism>
<gene>
    <name evidence="2" type="ORF">C7I84_04090</name>
</gene>
<dbReference type="AlphaFoldDB" id="A0A2P7SQX0"/>
<dbReference type="PANTHER" id="PTHR34504:SF4">
    <property type="entry name" value="ANTITOXIN HICB"/>
    <property type="match status" value="1"/>
</dbReference>
<dbReference type="InterPro" id="IPR051404">
    <property type="entry name" value="TA_system_antitoxin"/>
</dbReference>
<name>A0A2P7SQX0_9HYPH</name>
<feature type="domain" description="HicB-like antitoxin of toxin-antitoxin system" evidence="1">
    <location>
        <begin position="11"/>
        <end position="63"/>
    </location>
</feature>
<dbReference type="InterPro" id="IPR031807">
    <property type="entry name" value="HicB-like"/>
</dbReference>
<accession>A0A2P7SQX0</accession>
<dbReference type="Proteomes" id="UP000241229">
    <property type="component" value="Unassembled WGS sequence"/>
</dbReference>
<protein>
    <recommendedName>
        <fullName evidence="1">HicB-like antitoxin of toxin-antitoxin system domain-containing protein</fullName>
    </recommendedName>
</protein>
<dbReference type="Pfam" id="PF15919">
    <property type="entry name" value="HicB_lk_antitox"/>
    <property type="match status" value="1"/>
</dbReference>
<evidence type="ECO:0000313" key="2">
    <source>
        <dbReference type="EMBL" id="PSJ64827.1"/>
    </source>
</evidence>
<dbReference type="OrthoDB" id="9807959at2"/>
<dbReference type="PANTHER" id="PTHR34504">
    <property type="entry name" value="ANTITOXIN HICB"/>
    <property type="match status" value="1"/>
</dbReference>
<reference evidence="2 3" key="1">
    <citation type="submission" date="2018-03" db="EMBL/GenBank/DDBJ databases">
        <title>The draft genome of Mesorhizobium sp. 6GN-30.</title>
        <authorList>
            <person name="Liu L."/>
            <person name="Li L."/>
            <person name="Wang T."/>
            <person name="Zhang X."/>
            <person name="Liang L."/>
        </authorList>
    </citation>
    <scope>NUCLEOTIDE SEQUENCE [LARGE SCALE GENOMIC DNA]</scope>
    <source>
        <strain evidence="2 3">6GN30</strain>
    </source>
</reference>
<dbReference type="Gene3D" id="3.30.160.250">
    <property type="match status" value="1"/>
</dbReference>
<dbReference type="EMBL" id="PXYK01000003">
    <property type="protein sequence ID" value="PSJ64827.1"/>
    <property type="molecule type" value="Genomic_DNA"/>
</dbReference>
<dbReference type="RefSeq" id="WP_106770871.1">
    <property type="nucleotide sequence ID" value="NZ_PXYK01000003.1"/>
</dbReference>
<proteinExistence type="predicted"/>
<dbReference type="InterPro" id="IPR035069">
    <property type="entry name" value="TTHA1013/TTHA0281-like"/>
</dbReference>
<evidence type="ECO:0000313" key="3">
    <source>
        <dbReference type="Proteomes" id="UP000241229"/>
    </source>
</evidence>
<keyword evidence="3" id="KW-1185">Reference proteome</keyword>